<dbReference type="CDD" id="cd00829">
    <property type="entry name" value="SCP-x_thiolase"/>
    <property type="match status" value="1"/>
</dbReference>
<name>A0A0K0X3R9_MYCGD</name>
<sequence length="385" mass="40450">MTRAYAGAAIVGVAESDLGVTGRSALELQAQAVHRALADAGLRLSDVDGIASVGVPRFPAIQAAEYLGIRPTWSESTFTGGSSFELLTARAAAAITAKHAETVVVVYGSNQRSARSRSLGGVLDPLQPESQFDAPYGALNPVSFYALAATRHMHEFGTKPEQLAEIAVAAREWAKLNPRAFRYGSDSLTTDDVLSSPMISTPLHQLDCCLVTDGGGAIVLTSVERAVDLKRAPVRILGHGECSTHHGFSQMPDLTSTGAVQSGRAAFRESGLTPSQIDVVEVYDSFTITALLSLEALGFCDRGEGGSFVEQGRLRPGGGFAFNTTGGGLSYTHPGMFGIFLIIEAVRQLRGECGPRQIPAAETALCHGTGGILSHNSTLILGAHR</sequence>
<dbReference type="KEGG" id="mgo:AFA91_09750"/>
<evidence type="ECO:0000313" key="3">
    <source>
        <dbReference type="Proteomes" id="UP000062255"/>
    </source>
</evidence>
<dbReference type="Gene3D" id="3.40.47.10">
    <property type="match status" value="1"/>
</dbReference>
<proteinExistence type="predicted"/>
<dbReference type="AlphaFoldDB" id="A0A0K0X3R9"/>
<dbReference type="SUPFAM" id="SSF53901">
    <property type="entry name" value="Thiolase-like"/>
    <property type="match status" value="2"/>
</dbReference>
<reference evidence="2 3" key="1">
    <citation type="submission" date="2015-07" db="EMBL/GenBank/DDBJ databases">
        <title>Complete genome sequence of Mycobacterium goodii X7B, a facultative thermophilic biodesulfurizing bacterium.</title>
        <authorList>
            <person name="Yu B."/>
            <person name="Li F."/>
            <person name="Xu P."/>
        </authorList>
    </citation>
    <scope>NUCLEOTIDE SEQUENCE [LARGE SCALE GENOMIC DNA]</scope>
    <source>
        <strain evidence="2 3">X7B</strain>
    </source>
</reference>
<dbReference type="PATRIC" id="fig|134601.6.peg.2032"/>
<dbReference type="RefSeq" id="WP_049744529.1">
    <property type="nucleotide sequence ID" value="NZ_CP012150.1"/>
</dbReference>
<dbReference type="InterPro" id="IPR055140">
    <property type="entry name" value="Thiolase_C_2"/>
</dbReference>
<feature type="domain" description="Thiolase C-terminal" evidence="1">
    <location>
        <begin position="240"/>
        <end position="382"/>
    </location>
</feature>
<dbReference type="PIRSF" id="PIRSF000429">
    <property type="entry name" value="Ac-CoA_Ac_transf"/>
    <property type="match status" value="1"/>
</dbReference>
<dbReference type="InterPro" id="IPR016039">
    <property type="entry name" value="Thiolase-like"/>
</dbReference>
<dbReference type="Pfam" id="PF22691">
    <property type="entry name" value="Thiolase_C_1"/>
    <property type="match status" value="1"/>
</dbReference>
<dbReference type="STRING" id="134601.AFA91_09750"/>
<evidence type="ECO:0000259" key="1">
    <source>
        <dbReference type="Pfam" id="PF22691"/>
    </source>
</evidence>
<gene>
    <name evidence="2" type="ORF">AFA91_09750</name>
</gene>
<dbReference type="PANTHER" id="PTHR42870">
    <property type="entry name" value="ACETYL-COA C-ACETYLTRANSFERASE"/>
    <property type="match status" value="1"/>
</dbReference>
<dbReference type="EMBL" id="CP012150">
    <property type="protein sequence ID" value="AKS32105.1"/>
    <property type="molecule type" value="Genomic_DNA"/>
</dbReference>
<organism evidence="2 3">
    <name type="scientific">Mycolicibacterium goodii</name>
    <name type="common">Mycobacterium goodii</name>
    <dbReference type="NCBI Taxonomy" id="134601"/>
    <lineage>
        <taxon>Bacteria</taxon>
        <taxon>Bacillati</taxon>
        <taxon>Actinomycetota</taxon>
        <taxon>Actinomycetes</taxon>
        <taxon>Mycobacteriales</taxon>
        <taxon>Mycobacteriaceae</taxon>
        <taxon>Mycolicibacterium</taxon>
    </lineage>
</organism>
<dbReference type="InterPro" id="IPR002155">
    <property type="entry name" value="Thiolase"/>
</dbReference>
<evidence type="ECO:0000313" key="2">
    <source>
        <dbReference type="EMBL" id="AKS32105.1"/>
    </source>
</evidence>
<dbReference type="Proteomes" id="UP000062255">
    <property type="component" value="Chromosome"/>
</dbReference>
<dbReference type="PANTHER" id="PTHR42870:SF1">
    <property type="entry name" value="NON-SPECIFIC LIPID-TRANSFER PROTEIN-LIKE 2"/>
    <property type="match status" value="1"/>
</dbReference>
<protein>
    <submittedName>
        <fullName evidence="2">Thiolase</fullName>
    </submittedName>
</protein>
<dbReference type="GO" id="GO:0016747">
    <property type="term" value="F:acyltransferase activity, transferring groups other than amino-acyl groups"/>
    <property type="evidence" value="ECO:0007669"/>
    <property type="project" value="InterPro"/>
</dbReference>
<dbReference type="NCBIfam" id="NF004811">
    <property type="entry name" value="PRK06158.1"/>
    <property type="match status" value="1"/>
</dbReference>
<accession>A0A0K0X3R9</accession>